<evidence type="ECO:0000313" key="2">
    <source>
        <dbReference type="Proteomes" id="UP000269019"/>
    </source>
</evidence>
<protein>
    <submittedName>
        <fullName evidence="1">Uncharacterized protein</fullName>
    </submittedName>
</protein>
<dbReference type="AlphaFoldDB" id="A0A3G6J4N6"/>
<evidence type="ECO:0000313" key="1">
    <source>
        <dbReference type="EMBL" id="AZA12693.1"/>
    </source>
</evidence>
<organism evidence="1 2">
    <name type="scientific">Corynebacterium choanae</name>
    <dbReference type="NCBI Taxonomy" id="1862358"/>
    <lineage>
        <taxon>Bacteria</taxon>
        <taxon>Bacillati</taxon>
        <taxon>Actinomycetota</taxon>
        <taxon>Actinomycetes</taxon>
        <taxon>Mycobacteriales</taxon>
        <taxon>Corynebacteriaceae</taxon>
        <taxon>Corynebacterium</taxon>
    </lineage>
</organism>
<sequence>MRVLQCDGGVETGVESLNRTTMAGTTGLFANATLLELPSLAGEKTGGKKHRANDPYPFTFGDLEVSRISGVLWGLAAIWQLADRGSSAG</sequence>
<dbReference type="EMBL" id="CP033896">
    <property type="protein sequence ID" value="AZA12693.1"/>
    <property type="molecule type" value="Genomic_DNA"/>
</dbReference>
<keyword evidence="2" id="KW-1185">Reference proteome</keyword>
<name>A0A3G6J4N6_9CORY</name>
<gene>
    <name evidence="1" type="ORF">CCHOA_01325</name>
</gene>
<reference evidence="1 2" key="1">
    <citation type="submission" date="2018-11" db="EMBL/GenBank/DDBJ databases">
        <authorList>
            <person name="Kleinhagauer T."/>
            <person name="Glaeser S.P."/>
            <person name="Spergser J."/>
            <person name="Ruckert C."/>
            <person name="Kaempfer P."/>
            <person name="Busse H.-J."/>
        </authorList>
    </citation>
    <scope>NUCLEOTIDE SEQUENCE [LARGE SCALE GENOMIC DNA]</scope>
    <source>
        <strain evidence="1 2">200CH</strain>
    </source>
</reference>
<proteinExistence type="predicted"/>
<dbReference type="KEGG" id="ccho:CCHOA_01325"/>
<dbReference type="Proteomes" id="UP000269019">
    <property type="component" value="Chromosome"/>
</dbReference>
<accession>A0A3G6J4N6</accession>